<feature type="compositionally biased region" description="Low complexity" evidence="12">
    <location>
        <begin position="1"/>
        <end position="28"/>
    </location>
</feature>
<evidence type="ECO:0000256" key="10">
    <source>
        <dbReference type="ARBA" id="ARBA00037295"/>
    </source>
</evidence>
<feature type="transmembrane region" description="Helical" evidence="13">
    <location>
        <begin position="189"/>
        <end position="209"/>
    </location>
</feature>
<protein>
    <recommendedName>
        <fullName evidence="11">Putative proline/betaine transporter</fullName>
    </recommendedName>
</protein>
<feature type="transmembrane region" description="Helical" evidence="13">
    <location>
        <begin position="57"/>
        <end position="75"/>
    </location>
</feature>
<dbReference type="Proteomes" id="UP000567795">
    <property type="component" value="Unassembled WGS sequence"/>
</dbReference>
<feature type="transmembrane region" description="Helical" evidence="13">
    <location>
        <begin position="307"/>
        <end position="325"/>
    </location>
</feature>
<dbReference type="Gene3D" id="1.20.1250.20">
    <property type="entry name" value="MFS general substrate transporter like domains"/>
    <property type="match status" value="2"/>
</dbReference>
<evidence type="ECO:0000256" key="11">
    <source>
        <dbReference type="ARBA" id="ARBA00039918"/>
    </source>
</evidence>
<name>A0A852ZLA6_9ACTN</name>
<feature type="transmembrane region" description="Helical" evidence="13">
    <location>
        <begin position="428"/>
        <end position="448"/>
    </location>
</feature>
<proteinExistence type="inferred from homology"/>
<dbReference type="AlphaFoldDB" id="A0A852ZLA6"/>
<evidence type="ECO:0000256" key="8">
    <source>
        <dbReference type="ARBA" id="ARBA00022989"/>
    </source>
</evidence>
<feature type="transmembrane region" description="Helical" evidence="13">
    <location>
        <begin position="337"/>
        <end position="356"/>
    </location>
</feature>
<comment type="caution">
    <text evidence="15">The sequence shown here is derived from an EMBL/GenBank/DDBJ whole genome shotgun (WGS) entry which is preliminary data.</text>
</comment>
<evidence type="ECO:0000256" key="12">
    <source>
        <dbReference type="SAM" id="MobiDB-lite"/>
    </source>
</evidence>
<organism evidence="15 16">
    <name type="scientific">Allostreptomyces psammosilenae</name>
    <dbReference type="NCBI Taxonomy" id="1892865"/>
    <lineage>
        <taxon>Bacteria</taxon>
        <taxon>Bacillati</taxon>
        <taxon>Actinomycetota</taxon>
        <taxon>Actinomycetes</taxon>
        <taxon>Kitasatosporales</taxon>
        <taxon>Streptomycetaceae</taxon>
        <taxon>Allostreptomyces</taxon>
    </lineage>
</organism>
<dbReference type="PANTHER" id="PTHR43045:SF2">
    <property type="entry name" value="INNER MEMBRANE METABOLITE TRANSPORT PROTEIN YHJE"/>
    <property type="match status" value="1"/>
</dbReference>
<keyword evidence="9 13" id="KW-0472">Membrane</keyword>
<evidence type="ECO:0000256" key="2">
    <source>
        <dbReference type="ARBA" id="ARBA00008240"/>
    </source>
</evidence>
<keyword evidence="3" id="KW-0813">Transport</keyword>
<evidence type="ECO:0000259" key="14">
    <source>
        <dbReference type="PROSITE" id="PS50850"/>
    </source>
</evidence>
<keyword evidence="7" id="KW-0769">Symport</keyword>
<dbReference type="SUPFAM" id="SSF103473">
    <property type="entry name" value="MFS general substrate transporter"/>
    <property type="match status" value="1"/>
</dbReference>
<keyword evidence="16" id="KW-1185">Reference proteome</keyword>
<keyword evidence="8 13" id="KW-1133">Transmembrane helix</keyword>
<evidence type="ECO:0000256" key="4">
    <source>
        <dbReference type="ARBA" id="ARBA00022475"/>
    </source>
</evidence>
<feature type="transmembrane region" description="Helical" evidence="13">
    <location>
        <begin position="87"/>
        <end position="108"/>
    </location>
</feature>
<feature type="transmembrane region" description="Helical" evidence="13">
    <location>
        <begin position="271"/>
        <end position="295"/>
    </location>
</feature>
<dbReference type="PROSITE" id="PS50850">
    <property type="entry name" value="MFS"/>
    <property type="match status" value="1"/>
</dbReference>
<dbReference type="EMBL" id="JACBZD010000001">
    <property type="protein sequence ID" value="NYI03189.1"/>
    <property type="molecule type" value="Genomic_DNA"/>
</dbReference>
<evidence type="ECO:0000313" key="15">
    <source>
        <dbReference type="EMBL" id="NYI03189.1"/>
    </source>
</evidence>
<feature type="transmembrane region" description="Helical" evidence="13">
    <location>
        <begin position="221"/>
        <end position="238"/>
    </location>
</feature>
<gene>
    <name evidence="15" type="ORF">FHU37_000132</name>
</gene>
<sequence>MASDDSTTATTGSPAGPPATAGAADTAGGAAGDQSPAAPSAGRIAVASLVGTAIEFYDFYVFATAAALVIGPVFFPSHDSTAQTLSAFASFGIAFLARPIGAAVFGHFGDRVGRKVTLVASLLVMGISTLLIGLLPSYASIGVAAPVLLCLLRMGQGLGLGGEWGGAALVATENAPPGRRAWYGMFPQLGAPIGFVAANGLFLLLAVLLSDEQFRAWGWRVPFLLSAVLVAVGLYVRVSLAETPVFARAAEREERSRVPVAEVFARHSGRLLLGSLSMVVCYAIFYLTTVFTLNYGTAELGWSTEGFLGLLCVAVLFMAVGSPVAARLSDRHGRRPVLVGGSVAIALLGFLFEPLVDSGSTALLLTFLCVGLFLMGVTFAPMGAFLPELFPTRVRYTGSSAAYNLGGILGGSLAPYIAAVLVERGGLSWVGWYLTAAAVLSALAVLLLRETRADDLAS</sequence>
<dbReference type="RefSeq" id="WP_179812288.1">
    <property type="nucleotide sequence ID" value="NZ_JACBZD010000001.1"/>
</dbReference>
<dbReference type="InterPro" id="IPR005828">
    <property type="entry name" value="MFS_sugar_transport-like"/>
</dbReference>
<feature type="region of interest" description="Disordered" evidence="12">
    <location>
        <begin position="1"/>
        <end position="35"/>
    </location>
</feature>
<evidence type="ECO:0000256" key="9">
    <source>
        <dbReference type="ARBA" id="ARBA00023136"/>
    </source>
</evidence>
<comment type="function">
    <text evidence="10">May be a proton symporter involved in the uptake of osmolytes such as proline and glycine betaine.</text>
</comment>
<dbReference type="InterPro" id="IPR004736">
    <property type="entry name" value="MHS_symport"/>
</dbReference>
<keyword evidence="5" id="KW-0997">Cell inner membrane</keyword>
<evidence type="ECO:0000256" key="13">
    <source>
        <dbReference type="SAM" id="Phobius"/>
    </source>
</evidence>
<comment type="similarity">
    <text evidence="2">Belongs to the major facilitator superfamily. Metabolite:H+ Symporter (MHS) family (TC 2.A.1.6) family.</text>
</comment>
<dbReference type="FunFam" id="1.20.1250.20:FF:000001">
    <property type="entry name" value="Dicarboxylate MFS transporter"/>
    <property type="match status" value="1"/>
</dbReference>
<evidence type="ECO:0000256" key="3">
    <source>
        <dbReference type="ARBA" id="ARBA00022448"/>
    </source>
</evidence>
<dbReference type="PANTHER" id="PTHR43045">
    <property type="entry name" value="SHIKIMATE TRANSPORTER"/>
    <property type="match status" value="1"/>
</dbReference>
<feature type="transmembrane region" description="Helical" evidence="13">
    <location>
        <begin position="362"/>
        <end position="390"/>
    </location>
</feature>
<dbReference type="InterPro" id="IPR036259">
    <property type="entry name" value="MFS_trans_sf"/>
</dbReference>
<evidence type="ECO:0000313" key="16">
    <source>
        <dbReference type="Proteomes" id="UP000567795"/>
    </source>
</evidence>
<dbReference type="GO" id="GO:0015293">
    <property type="term" value="F:symporter activity"/>
    <property type="evidence" value="ECO:0007669"/>
    <property type="project" value="UniProtKB-KW"/>
</dbReference>
<accession>A0A852ZLA6</accession>
<dbReference type="InterPro" id="IPR011701">
    <property type="entry name" value="MFS"/>
</dbReference>
<dbReference type="Pfam" id="PF07690">
    <property type="entry name" value="MFS_1"/>
    <property type="match status" value="1"/>
</dbReference>
<keyword evidence="4" id="KW-1003">Cell membrane</keyword>
<comment type="subcellular location">
    <subcellularLocation>
        <location evidence="1">Cell inner membrane</location>
        <topology evidence="1">Multi-pass membrane protein</topology>
    </subcellularLocation>
</comment>
<dbReference type="CDD" id="cd17369">
    <property type="entry name" value="MFS_ShiA_like"/>
    <property type="match status" value="1"/>
</dbReference>
<reference evidence="15 16" key="1">
    <citation type="submission" date="2020-07" db="EMBL/GenBank/DDBJ databases">
        <title>Sequencing the genomes of 1000 actinobacteria strains.</title>
        <authorList>
            <person name="Klenk H.-P."/>
        </authorList>
    </citation>
    <scope>NUCLEOTIDE SEQUENCE [LARGE SCALE GENOMIC DNA]</scope>
    <source>
        <strain evidence="15 16">DSM 42178</strain>
    </source>
</reference>
<dbReference type="NCBIfam" id="TIGR00883">
    <property type="entry name" value="2A0106"/>
    <property type="match status" value="1"/>
</dbReference>
<evidence type="ECO:0000256" key="6">
    <source>
        <dbReference type="ARBA" id="ARBA00022692"/>
    </source>
</evidence>
<evidence type="ECO:0000256" key="5">
    <source>
        <dbReference type="ARBA" id="ARBA00022519"/>
    </source>
</evidence>
<dbReference type="Pfam" id="PF00083">
    <property type="entry name" value="Sugar_tr"/>
    <property type="match status" value="1"/>
</dbReference>
<evidence type="ECO:0000256" key="1">
    <source>
        <dbReference type="ARBA" id="ARBA00004429"/>
    </source>
</evidence>
<feature type="transmembrane region" description="Helical" evidence="13">
    <location>
        <begin position="120"/>
        <end position="152"/>
    </location>
</feature>
<evidence type="ECO:0000256" key="7">
    <source>
        <dbReference type="ARBA" id="ARBA00022847"/>
    </source>
</evidence>
<feature type="transmembrane region" description="Helical" evidence="13">
    <location>
        <begin position="402"/>
        <end position="422"/>
    </location>
</feature>
<keyword evidence="6 13" id="KW-0812">Transmembrane</keyword>
<feature type="domain" description="Major facilitator superfamily (MFS) profile" evidence="14">
    <location>
        <begin position="44"/>
        <end position="453"/>
    </location>
</feature>
<dbReference type="GO" id="GO:0005886">
    <property type="term" value="C:plasma membrane"/>
    <property type="evidence" value="ECO:0007669"/>
    <property type="project" value="UniProtKB-SubCell"/>
</dbReference>
<dbReference type="InterPro" id="IPR020846">
    <property type="entry name" value="MFS_dom"/>
</dbReference>